<feature type="domain" description="Inosine/uridine-preferring nucleoside hydrolase" evidence="3">
    <location>
        <begin position="9"/>
        <end position="304"/>
    </location>
</feature>
<dbReference type="InterPro" id="IPR023186">
    <property type="entry name" value="IUNH"/>
</dbReference>
<dbReference type="KEGG" id="pbj:VN24_02795"/>
<evidence type="ECO:0000256" key="2">
    <source>
        <dbReference type="ARBA" id="ARBA00023295"/>
    </source>
</evidence>
<organism evidence="4 5">
    <name type="scientific">Paenibacillus beijingensis</name>
    <dbReference type="NCBI Taxonomy" id="1126833"/>
    <lineage>
        <taxon>Bacteria</taxon>
        <taxon>Bacillati</taxon>
        <taxon>Bacillota</taxon>
        <taxon>Bacilli</taxon>
        <taxon>Bacillales</taxon>
        <taxon>Paenibacillaceae</taxon>
        <taxon>Paenibacillus</taxon>
    </lineage>
</organism>
<gene>
    <name evidence="4" type="primary">rihB</name>
    <name evidence="4" type="ORF">VN24_02795</name>
</gene>
<reference evidence="4 5" key="1">
    <citation type="journal article" date="2015" name="J. Biotechnol.">
        <title>Complete genome sequence of Paenibacillus beijingensis 7188(T) (=DSM 24997(T)), a novel rhizobacterium from jujube garden soil.</title>
        <authorList>
            <person name="Kwak Y."/>
            <person name="Shin J.H."/>
        </authorList>
    </citation>
    <scope>NUCLEOTIDE SEQUENCE [LARGE SCALE GENOMIC DNA]</scope>
    <source>
        <strain evidence="4 5">DSM 24997</strain>
    </source>
</reference>
<dbReference type="GO" id="GO:0008477">
    <property type="term" value="F:purine nucleosidase activity"/>
    <property type="evidence" value="ECO:0007669"/>
    <property type="project" value="TreeGrafter"/>
</dbReference>
<dbReference type="Pfam" id="PF01156">
    <property type="entry name" value="IU_nuc_hydro"/>
    <property type="match status" value="1"/>
</dbReference>
<dbReference type="AlphaFoldDB" id="A0A0D5NFK3"/>
<sequence>MIKGTKRKIIIDCDPGHDDAIAILLAAGARESIELAAITTVAGNAEIGKTTRNALQVCEMAGILDVAVAQGAGQPLVRMRETAPSIHGDTGMDGPKLPEPRLKPAEEHAVDLIIRKLLESDGDITLVPTGPLTNIAMAMRREPAILPKIKEIVLMGGGTFGNWTPAAEFNIYADAEAAKVVFESGVPLTMMGLDVTHQALVTPAISAGFAAIGTPAAAFVGELIVYFREAYRDVFGFTDPPVHDVCCVAYCIDPTIFECRKLHVDIETKGEFSYGMTVIDQTGVTGKEANVNVAFELDFGKFWDLILGAVAKL</sequence>
<accession>A0A0D5NFK3</accession>
<dbReference type="GO" id="GO:0006152">
    <property type="term" value="P:purine nucleoside catabolic process"/>
    <property type="evidence" value="ECO:0007669"/>
    <property type="project" value="TreeGrafter"/>
</dbReference>
<dbReference type="HOGENOM" id="CLU_036838_2_0_9"/>
<dbReference type="PANTHER" id="PTHR12304">
    <property type="entry name" value="INOSINE-URIDINE PREFERRING NUCLEOSIDE HYDROLASE"/>
    <property type="match status" value="1"/>
</dbReference>
<dbReference type="GO" id="GO:0045437">
    <property type="term" value="F:uridine nucleosidase activity"/>
    <property type="evidence" value="ECO:0007669"/>
    <property type="project" value="UniProtKB-ARBA"/>
</dbReference>
<proteinExistence type="predicted"/>
<dbReference type="PATRIC" id="fig|1126833.4.peg.619"/>
<dbReference type="InterPro" id="IPR001910">
    <property type="entry name" value="Inosine/uridine_hydrolase_dom"/>
</dbReference>
<evidence type="ECO:0000313" key="4">
    <source>
        <dbReference type="EMBL" id="AJY73752.1"/>
    </source>
</evidence>
<evidence type="ECO:0000256" key="1">
    <source>
        <dbReference type="ARBA" id="ARBA00022801"/>
    </source>
</evidence>
<dbReference type="OrthoDB" id="9797882at2"/>
<evidence type="ECO:0000259" key="3">
    <source>
        <dbReference type="Pfam" id="PF01156"/>
    </source>
</evidence>
<evidence type="ECO:0000313" key="5">
    <source>
        <dbReference type="Proteomes" id="UP000032633"/>
    </source>
</evidence>
<dbReference type="SUPFAM" id="SSF53590">
    <property type="entry name" value="Nucleoside hydrolase"/>
    <property type="match status" value="1"/>
</dbReference>
<dbReference type="STRING" id="1126833.VN24_02795"/>
<dbReference type="GO" id="GO:0005829">
    <property type="term" value="C:cytosol"/>
    <property type="evidence" value="ECO:0007669"/>
    <property type="project" value="TreeGrafter"/>
</dbReference>
<dbReference type="CDD" id="cd02651">
    <property type="entry name" value="nuc_hydro_IU_UC_XIUA"/>
    <property type="match status" value="1"/>
</dbReference>
<dbReference type="PROSITE" id="PS01247">
    <property type="entry name" value="IUNH"/>
    <property type="match status" value="1"/>
</dbReference>
<dbReference type="EMBL" id="CP011058">
    <property type="protein sequence ID" value="AJY73752.1"/>
    <property type="molecule type" value="Genomic_DNA"/>
</dbReference>
<keyword evidence="1 4" id="KW-0378">Hydrolase</keyword>
<dbReference type="InterPro" id="IPR015910">
    <property type="entry name" value="I/U_nuclsd_hydro_CS"/>
</dbReference>
<protein>
    <submittedName>
        <fullName evidence="4">Ribonucleoside hydrolase</fullName>
    </submittedName>
</protein>
<dbReference type="Proteomes" id="UP000032633">
    <property type="component" value="Chromosome"/>
</dbReference>
<dbReference type="Gene3D" id="3.90.245.10">
    <property type="entry name" value="Ribonucleoside hydrolase-like"/>
    <property type="match status" value="1"/>
</dbReference>
<dbReference type="RefSeq" id="WP_045669187.1">
    <property type="nucleotide sequence ID" value="NZ_CP011058.1"/>
</dbReference>
<reference evidence="5" key="2">
    <citation type="submission" date="2015-03" db="EMBL/GenBank/DDBJ databases">
        <title>Genome sequence of Paenibacillus beijingensis strain DSM 24997T.</title>
        <authorList>
            <person name="Kwak Y."/>
            <person name="Shin J.-H."/>
        </authorList>
    </citation>
    <scope>NUCLEOTIDE SEQUENCE [LARGE SCALE GENOMIC DNA]</scope>
    <source>
        <strain evidence="5">DSM 24997</strain>
    </source>
</reference>
<dbReference type="PANTHER" id="PTHR12304:SF4">
    <property type="entry name" value="URIDINE NUCLEOSIDASE"/>
    <property type="match status" value="1"/>
</dbReference>
<name>A0A0D5NFK3_9BACL</name>
<keyword evidence="2" id="KW-0326">Glycosidase</keyword>
<keyword evidence="5" id="KW-1185">Reference proteome</keyword>
<dbReference type="InterPro" id="IPR036452">
    <property type="entry name" value="Ribo_hydro-like"/>
</dbReference>